<dbReference type="SFLD" id="SFLDS00029">
    <property type="entry name" value="Radical_SAM"/>
    <property type="match status" value="1"/>
</dbReference>
<evidence type="ECO:0000256" key="6">
    <source>
        <dbReference type="ARBA" id="ARBA00023601"/>
    </source>
</evidence>
<dbReference type="OrthoDB" id="9782387at2"/>
<dbReference type="SFLD" id="SFLDG01384">
    <property type="entry name" value="thioether_bond_formation_requi"/>
    <property type="match status" value="1"/>
</dbReference>
<name>A0A1H3FGE0_9RHOB</name>
<protein>
    <recommendedName>
        <fullName evidence="7">Radical SAM core domain-containing protein</fullName>
    </recommendedName>
</protein>
<dbReference type="Pfam" id="PF04055">
    <property type="entry name" value="Radical_SAM"/>
    <property type="match status" value="1"/>
</dbReference>
<comment type="similarity">
    <text evidence="6">Belongs to the radical SAM superfamily. Anaerobic sulfatase-maturating enzyme family.</text>
</comment>
<dbReference type="InterPro" id="IPR058240">
    <property type="entry name" value="rSAM_sf"/>
</dbReference>
<evidence type="ECO:0000259" key="7">
    <source>
        <dbReference type="PROSITE" id="PS51918"/>
    </source>
</evidence>
<dbReference type="EMBL" id="FNNP01000015">
    <property type="protein sequence ID" value="SDX90036.1"/>
    <property type="molecule type" value="Genomic_DNA"/>
</dbReference>
<dbReference type="NCBIfam" id="TIGR04085">
    <property type="entry name" value="rSAM_more_4Fe4S"/>
    <property type="match status" value="1"/>
</dbReference>
<dbReference type="RefSeq" id="WP_074739358.1">
    <property type="nucleotide sequence ID" value="NZ_FNNP01000015.1"/>
</dbReference>
<dbReference type="InterPro" id="IPR023885">
    <property type="entry name" value="4Fe4S-binding_SPASM_dom"/>
</dbReference>
<dbReference type="PROSITE" id="PS51918">
    <property type="entry name" value="RADICAL_SAM"/>
    <property type="match status" value="1"/>
</dbReference>
<dbReference type="Gene3D" id="3.20.20.70">
    <property type="entry name" value="Aldolase class I"/>
    <property type="match status" value="1"/>
</dbReference>
<evidence type="ECO:0000313" key="9">
    <source>
        <dbReference type="Proteomes" id="UP000183400"/>
    </source>
</evidence>
<dbReference type="AlphaFoldDB" id="A0A1H3FGE0"/>
<dbReference type="CDD" id="cd01335">
    <property type="entry name" value="Radical_SAM"/>
    <property type="match status" value="1"/>
</dbReference>
<dbReference type="InterPro" id="IPR013785">
    <property type="entry name" value="Aldolase_TIM"/>
</dbReference>
<keyword evidence="2" id="KW-0949">S-adenosyl-L-methionine</keyword>
<accession>A0A1H3FGE0</accession>
<evidence type="ECO:0000256" key="4">
    <source>
        <dbReference type="ARBA" id="ARBA00023004"/>
    </source>
</evidence>
<feature type="domain" description="Radical SAM core" evidence="7">
    <location>
        <begin position="66"/>
        <end position="299"/>
    </location>
</feature>
<comment type="cofactor">
    <cofactor evidence="1">
        <name>[4Fe-4S] cluster</name>
        <dbReference type="ChEBI" id="CHEBI:49883"/>
    </cofactor>
</comment>
<dbReference type="SUPFAM" id="SSF102114">
    <property type="entry name" value="Radical SAM enzymes"/>
    <property type="match status" value="1"/>
</dbReference>
<dbReference type="GO" id="GO:0046872">
    <property type="term" value="F:metal ion binding"/>
    <property type="evidence" value="ECO:0007669"/>
    <property type="project" value="UniProtKB-KW"/>
</dbReference>
<keyword evidence="3" id="KW-0479">Metal-binding</keyword>
<dbReference type="InterPro" id="IPR023867">
    <property type="entry name" value="Sulphatase_maturase_rSAM"/>
</dbReference>
<evidence type="ECO:0000256" key="1">
    <source>
        <dbReference type="ARBA" id="ARBA00001966"/>
    </source>
</evidence>
<dbReference type="SFLD" id="SFLDG01386">
    <property type="entry name" value="main_SPASM_domain-containing"/>
    <property type="match status" value="1"/>
</dbReference>
<dbReference type="GO" id="GO:0051536">
    <property type="term" value="F:iron-sulfur cluster binding"/>
    <property type="evidence" value="ECO:0007669"/>
    <property type="project" value="UniProtKB-KW"/>
</dbReference>
<sequence>MIPPAAQVHFFDSQHGDHMLAVDGSRVFDVPAGTADQFASMDQPGQSAFLRSMGLDGAPFIDDTPPQDMPVRSLSLAVAQKCNLACTYCYAAGGEFGGPARNMEWEVAKASVNRLVAEAEPGVRINLAYLGGEPLINRDLVQRTTDYAVEQAQANGLSVGFSITTNGTLLRPEDAAFFEAHGFAVTISLDGVGEVHDKLRPNRGGRGSFDTILKRVEPLLAAQHRMQVGARVTVTPQNMNLPETLDRFVGMGFHSIGFSPMLASPNGQHELDRNDLDEMLAQMIRCGEVFEAAVMQGRRYPFSNMAAAMQEIHRGTHRPYACGAGGGYFGVSADGGLFACHRFVEDEAGAMGDVYDGPDLRRENWLADRHVHTQSPCNTCWARYLCGGGCHHEVIHRGRPACDYIRGWLHYCLQAYVRLSEARPDYFGAPTLAASA</sequence>
<evidence type="ECO:0000313" key="8">
    <source>
        <dbReference type="EMBL" id="SDX90036.1"/>
    </source>
</evidence>
<organism evidence="8 9">
    <name type="scientific">Ruegeria halocynthiae</name>
    <dbReference type="NCBI Taxonomy" id="985054"/>
    <lineage>
        <taxon>Bacteria</taxon>
        <taxon>Pseudomonadati</taxon>
        <taxon>Pseudomonadota</taxon>
        <taxon>Alphaproteobacteria</taxon>
        <taxon>Rhodobacterales</taxon>
        <taxon>Roseobacteraceae</taxon>
        <taxon>Ruegeria</taxon>
    </lineage>
</organism>
<evidence type="ECO:0000256" key="3">
    <source>
        <dbReference type="ARBA" id="ARBA00022723"/>
    </source>
</evidence>
<keyword evidence="9" id="KW-1185">Reference proteome</keyword>
<evidence type="ECO:0000256" key="5">
    <source>
        <dbReference type="ARBA" id="ARBA00023014"/>
    </source>
</evidence>
<proteinExistence type="inferred from homology"/>
<dbReference type="PANTHER" id="PTHR43273:SF3">
    <property type="entry name" value="ANAEROBIC SULFATASE-MATURATING ENZYME HOMOLOG ASLB-RELATED"/>
    <property type="match status" value="1"/>
</dbReference>
<dbReference type="Proteomes" id="UP000183400">
    <property type="component" value="Unassembled WGS sequence"/>
</dbReference>
<keyword evidence="5" id="KW-0411">Iron-sulfur</keyword>
<dbReference type="PANTHER" id="PTHR43273">
    <property type="entry name" value="ANAEROBIC SULFATASE-MATURATING ENZYME HOMOLOG ASLB-RELATED"/>
    <property type="match status" value="1"/>
</dbReference>
<dbReference type="STRING" id="985054.SAMN05444358_11510"/>
<reference evidence="9" key="1">
    <citation type="submission" date="2016-10" db="EMBL/GenBank/DDBJ databases">
        <authorList>
            <person name="Varghese N."/>
            <person name="Submissions S."/>
        </authorList>
    </citation>
    <scope>NUCLEOTIDE SEQUENCE [LARGE SCALE GENOMIC DNA]</scope>
    <source>
        <strain evidence="9">DSM 27839</strain>
    </source>
</reference>
<dbReference type="GO" id="GO:0016491">
    <property type="term" value="F:oxidoreductase activity"/>
    <property type="evidence" value="ECO:0007669"/>
    <property type="project" value="InterPro"/>
</dbReference>
<dbReference type="SFLD" id="SFLDG01067">
    <property type="entry name" value="SPASM/twitch_domain_containing"/>
    <property type="match status" value="1"/>
</dbReference>
<gene>
    <name evidence="8" type="ORF">SAMN05444358_11510</name>
</gene>
<evidence type="ECO:0000256" key="2">
    <source>
        <dbReference type="ARBA" id="ARBA00022691"/>
    </source>
</evidence>
<keyword evidence="4" id="KW-0408">Iron</keyword>
<dbReference type="InterPro" id="IPR007197">
    <property type="entry name" value="rSAM"/>
</dbReference>